<dbReference type="GO" id="GO:0004029">
    <property type="term" value="F:aldehyde dehydrogenase (NAD+) activity"/>
    <property type="evidence" value="ECO:0007669"/>
    <property type="project" value="TreeGrafter"/>
</dbReference>
<evidence type="ECO:0000259" key="1">
    <source>
        <dbReference type="Pfam" id="PF13460"/>
    </source>
</evidence>
<evidence type="ECO:0000313" key="2">
    <source>
        <dbReference type="EMBL" id="QJC53460.1"/>
    </source>
</evidence>
<dbReference type="Gene3D" id="3.40.50.720">
    <property type="entry name" value="NAD(P)-binding Rossmann-like Domain"/>
    <property type="match status" value="1"/>
</dbReference>
<sequence length="283" mass="31316">MGKHLVDELLREGHAVTVGSTSRTEVRYDREPEKLRLDRENAGSMLEAVQGRSWDVVYDMIGYSPDDARLACEAFAGRTRRFVFISSLSVYEPAEKAQAETDWLPYGYPATGTDRSSLGYAEGKRQSEAVLAGAEGMETIFVRPPFVIGEDDYTRRLHWHVDRIANGLEIGLPAPEARVQFIRSDEAGRFLGWLKTAPLSGPVNACSAGSIPLRELLELIGEATGRTPRITASVTDENASPYGVTGSWYMDHGKAEAAGYRFERLMDWLPGFVGRLAASRPRD</sequence>
<proteinExistence type="predicted"/>
<accession>A0A6H2H1B4</accession>
<protein>
    <submittedName>
        <fullName evidence="2">NAD(P)H-binding protein</fullName>
    </submittedName>
</protein>
<dbReference type="GO" id="GO:0005737">
    <property type="term" value="C:cytoplasm"/>
    <property type="evidence" value="ECO:0007669"/>
    <property type="project" value="TreeGrafter"/>
</dbReference>
<dbReference type="EMBL" id="CP051428">
    <property type="protein sequence ID" value="QJC53460.1"/>
    <property type="molecule type" value="Genomic_DNA"/>
</dbReference>
<dbReference type="KEGG" id="palr:HGI30_19075"/>
<dbReference type="InterPro" id="IPR016040">
    <property type="entry name" value="NAD(P)-bd_dom"/>
</dbReference>
<name>A0A6H2H1B4_9BACL</name>
<dbReference type="InterPro" id="IPR051783">
    <property type="entry name" value="NAD(P)-dependent_oxidoreduct"/>
</dbReference>
<evidence type="ECO:0000313" key="3">
    <source>
        <dbReference type="Proteomes" id="UP000502136"/>
    </source>
</evidence>
<dbReference type="PANTHER" id="PTHR48079:SF6">
    <property type="entry name" value="NAD(P)-BINDING DOMAIN-CONTAINING PROTEIN-RELATED"/>
    <property type="match status" value="1"/>
</dbReference>
<dbReference type="Pfam" id="PF13460">
    <property type="entry name" value="NAD_binding_10"/>
    <property type="match status" value="1"/>
</dbReference>
<dbReference type="SUPFAM" id="SSF51735">
    <property type="entry name" value="NAD(P)-binding Rossmann-fold domains"/>
    <property type="match status" value="1"/>
</dbReference>
<keyword evidence="3" id="KW-1185">Reference proteome</keyword>
<dbReference type="PANTHER" id="PTHR48079">
    <property type="entry name" value="PROTEIN YEEZ"/>
    <property type="match status" value="1"/>
</dbReference>
<reference evidence="2 3" key="1">
    <citation type="submission" date="2020-04" db="EMBL/GenBank/DDBJ databases">
        <title>Novel Paenibacillus strain UniB2 isolated from commercial digestive syrup.</title>
        <authorList>
            <person name="Thorat V."/>
            <person name="Kirdat K."/>
            <person name="Tiwarekar B."/>
            <person name="Yadav A."/>
        </authorList>
    </citation>
    <scope>NUCLEOTIDE SEQUENCE [LARGE SCALE GENOMIC DNA]</scope>
    <source>
        <strain evidence="2 3">UniB2</strain>
    </source>
</reference>
<dbReference type="InterPro" id="IPR036291">
    <property type="entry name" value="NAD(P)-bd_dom_sf"/>
</dbReference>
<organism evidence="2 3">
    <name type="scientific">Paenibacillus albicereus</name>
    <dbReference type="NCBI Taxonomy" id="2726185"/>
    <lineage>
        <taxon>Bacteria</taxon>
        <taxon>Bacillati</taxon>
        <taxon>Bacillota</taxon>
        <taxon>Bacilli</taxon>
        <taxon>Bacillales</taxon>
        <taxon>Paenibacillaceae</taxon>
        <taxon>Paenibacillus</taxon>
    </lineage>
</organism>
<gene>
    <name evidence="2" type="ORF">HGI30_19075</name>
</gene>
<feature type="domain" description="NAD(P)-binding" evidence="1">
    <location>
        <begin position="2"/>
        <end position="151"/>
    </location>
</feature>
<dbReference type="AlphaFoldDB" id="A0A6H2H1B4"/>
<dbReference type="Proteomes" id="UP000502136">
    <property type="component" value="Chromosome"/>
</dbReference>